<dbReference type="Proteomes" id="UP000051450">
    <property type="component" value="Unassembled WGS sequence"/>
</dbReference>
<comment type="similarity">
    <text evidence="1 3">Belongs to the D-isomer specific 2-hydroxyacid dehydrogenase family.</text>
</comment>
<dbReference type="PANTHER" id="PTHR43026:SF1">
    <property type="entry name" value="2-HYDROXYACID DEHYDROGENASE HOMOLOG 1-RELATED"/>
    <property type="match status" value="1"/>
</dbReference>
<dbReference type="PROSITE" id="PS00065">
    <property type="entry name" value="D_2_HYDROXYACID_DH_1"/>
    <property type="match status" value="1"/>
</dbReference>
<dbReference type="PANTHER" id="PTHR43026">
    <property type="entry name" value="2-HYDROXYACID DEHYDROGENASE HOMOLOG 1-RELATED"/>
    <property type="match status" value="1"/>
</dbReference>
<reference evidence="6 7" key="1">
    <citation type="journal article" date="2015" name="Genome Announc.">
        <title>Expanding the biotechnology potential of lactobacilli through comparative genomics of 213 strains and associated genera.</title>
        <authorList>
            <person name="Sun Z."/>
            <person name="Harris H.M."/>
            <person name="McCann A."/>
            <person name="Guo C."/>
            <person name="Argimon S."/>
            <person name="Zhang W."/>
            <person name="Yang X."/>
            <person name="Jeffery I.B."/>
            <person name="Cooney J.C."/>
            <person name="Kagawa T.F."/>
            <person name="Liu W."/>
            <person name="Song Y."/>
            <person name="Salvetti E."/>
            <person name="Wrobel A."/>
            <person name="Rasinkangas P."/>
            <person name="Parkhill J."/>
            <person name="Rea M.C."/>
            <person name="O'Sullivan O."/>
            <person name="Ritari J."/>
            <person name="Douillard F.P."/>
            <person name="Paul Ross R."/>
            <person name="Yang R."/>
            <person name="Briner A.E."/>
            <person name="Felis G.E."/>
            <person name="de Vos W.M."/>
            <person name="Barrangou R."/>
            <person name="Klaenhammer T.R."/>
            <person name="Caufield P.W."/>
            <person name="Cui Y."/>
            <person name="Zhang H."/>
            <person name="O'Toole P.W."/>
        </authorList>
    </citation>
    <scope>NUCLEOTIDE SEQUENCE [LARGE SCALE GENOMIC DNA]</scope>
    <source>
        <strain evidence="6 7">DSM 15638</strain>
    </source>
</reference>
<dbReference type="CDD" id="cd12186">
    <property type="entry name" value="LDH"/>
    <property type="match status" value="1"/>
</dbReference>
<dbReference type="InterPro" id="IPR029752">
    <property type="entry name" value="D-isomer_DH_CS1"/>
</dbReference>
<comment type="caution">
    <text evidence="6">The sequence shown here is derived from an EMBL/GenBank/DDBJ whole genome shotgun (WGS) entry which is preliminary data.</text>
</comment>
<dbReference type="Pfam" id="PF00389">
    <property type="entry name" value="2-Hacid_dh"/>
    <property type="match status" value="1"/>
</dbReference>
<dbReference type="InterPro" id="IPR036291">
    <property type="entry name" value="NAD(P)-bd_dom_sf"/>
</dbReference>
<keyword evidence="2" id="KW-0520">NAD</keyword>
<dbReference type="EMBL" id="AZDI01000001">
    <property type="protein sequence ID" value="KRK46694.1"/>
    <property type="molecule type" value="Genomic_DNA"/>
</dbReference>
<evidence type="ECO:0000256" key="2">
    <source>
        <dbReference type="ARBA" id="ARBA00023027"/>
    </source>
</evidence>
<dbReference type="SUPFAM" id="SSF52283">
    <property type="entry name" value="Formate/glycerate dehydrogenase catalytic domain-like"/>
    <property type="match status" value="1"/>
</dbReference>
<evidence type="ECO:0000259" key="5">
    <source>
        <dbReference type="Pfam" id="PF02826"/>
    </source>
</evidence>
<dbReference type="OrthoDB" id="9805416at2"/>
<proteinExistence type="inferred from homology"/>
<sequence>MKIIAYGIREDELPYVKEWENDNQIKIETVPDLLDEKTVQLAANHDAIVAYQQKDYTPELIKKIRDLNIKYLSIRNTGVDNVDGDAVNQYGLIVTNVPSYSPSAVAELSIAKLLELFRKTPQFNRKMKNNDFTWEPDISKEIRTQTIGVIGTGRIGQTAIKIFKAFGAKVIGYDIYQNPTLKEEGIYVDTLEELYAKSTVITIHSPATEDNYHLLDDEAFNKMQDGVHILNMARGTLIDTNALIRALDSGKVAGAALDTLENETDYFNRKLKESQVNGTFKNLLQRENVLITPHTAFYTEPAVRNMVIDALNASKDLIETGHSDKEVKFK</sequence>
<dbReference type="RefSeq" id="WP_057973633.1">
    <property type="nucleotide sequence ID" value="NZ_AZDI01000001.1"/>
</dbReference>
<dbReference type="PATRIC" id="fig|1423719.4.peg.321"/>
<dbReference type="InterPro" id="IPR006139">
    <property type="entry name" value="D-isomer_2_OHA_DH_cat_dom"/>
</dbReference>
<dbReference type="Pfam" id="PF02826">
    <property type="entry name" value="2-Hacid_dh_C"/>
    <property type="match status" value="1"/>
</dbReference>
<feature type="domain" description="D-isomer specific 2-hydroxyacid dehydrogenase NAD-binding" evidence="5">
    <location>
        <begin position="111"/>
        <end position="296"/>
    </location>
</feature>
<accession>A0A0R1HJR8</accession>
<feature type="domain" description="D-isomer specific 2-hydroxyacid dehydrogenase catalytic" evidence="4">
    <location>
        <begin position="7"/>
        <end position="327"/>
    </location>
</feature>
<organism evidence="6 7">
    <name type="scientific">Dellaglioa algida DSM 15638</name>
    <dbReference type="NCBI Taxonomy" id="1423719"/>
    <lineage>
        <taxon>Bacteria</taxon>
        <taxon>Bacillati</taxon>
        <taxon>Bacillota</taxon>
        <taxon>Bacilli</taxon>
        <taxon>Lactobacillales</taxon>
        <taxon>Lactobacillaceae</taxon>
        <taxon>Dellaglioa</taxon>
    </lineage>
</organism>
<dbReference type="InterPro" id="IPR058205">
    <property type="entry name" value="D-LDH-like"/>
</dbReference>
<dbReference type="GO" id="GO:0008720">
    <property type="term" value="F:D-lactate dehydrogenase (NAD+) activity"/>
    <property type="evidence" value="ECO:0007669"/>
    <property type="project" value="TreeGrafter"/>
</dbReference>
<evidence type="ECO:0000313" key="7">
    <source>
        <dbReference type="Proteomes" id="UP000051450"/>
    </source>
</evidence>
<dbReference type="Gene3D" id="3.40.50.720">
    <property type="entry name" value="NAD(P)-binding Rossmann-like Domain"/>
    <property type="match status" value="2"/>
</dbReference>
<gene>
    <name evidence="6" type="ORF">FC66_GL000318</name>
</gene>
<evidence type="ECO:0000259" key="4">
    <source>
        <dbReference type="Pfam" id="PF00389"/>
    </source>
</evidence>
<dbReference type="STRING" id="1423719.FC66_GL000318"/>
<evidence type="ECO:0000313" key="6">
    <source>
        <dbReference type="EMBL" id="KRK46694.1"/>
    </source>
</evidence>
<keyword evidence="3" id="KW-0560">Oxidoreductase</keyword>
<dbReference type="AlphaFoldDB" id="A0A0R1HJR8"/>
<keyword evidence="7" id="KW-1185">Reference proteome</keyword>
<evidence type="ECO:0000256" key="1">
    <source>
        <dbReference type="ARBA" id="ARBA00005854"/>
    </source>
</evidence>
<protein>
    <submittedName>
        <fullName evidence="6">D-lactate dehydrogenase</fullName>
    </submittedName>
</protein>
<dbReference type="InterPro" id="IPR006140">
    <property type="entry name" value="D-isomer_DH_NAD-bd"/>
</dbReference>
<evidence type="ECO:0000256" key="3">
    <source>
        <dbReference type="RuleBase" id="RU003719"/>
    </source>
</evidence>
<name>A0A0R1HJR8_9LACO</name>
<dbReference type="GO" id="GO:0051287">
    <property type="term" value="F:NAD binding"/>
    <property type="evidence" value="ECO:0007669"/>
    <property type="project" value="InterPro"/>
</dbReference>
<dbReference type="SUPFAM" id="SSF51735">
    <property type="entry name" value="NAD(P)-binding Rossmann-fold domains"/>
    <property type="match status" value="1"/>
</dbReference>